<feature type="domain" description="HTH cro/C1-type" evidence="2">
    <location>
        <begin position="81"/>
        <end position="132"/>
    </location>
</feature>
<feature type="domain" description="HTH cro/C1-type" evidence="2">
    <location>
        <begin position="16"/>
        <end position="68"/>
    </location>
</feature>
<dbReference type="AlphaFoldDB" id="A0A172UWZ7"/>
<evidence type="ECO:0000313" key="3">
    <source>
        <dbReference type="EMBL" id="ANE83364.1"/>
    </source>
</evidence>
<dbReference type="KEGG" id="madi:A7U43_27960"/>
<dbReference type="InterPro" id="IPR001387">
    <property type="entry name" value="Cro/C1-type_HTH"/>
</dbReference>
<dbReference type="PANTHER" id="PTHR46558:SF11">
    <property type="entry name" value="HTH-TYPE TRANSCRIPTIONAL REGULATOR XRE"/>
    <property type="match status" value="1"/>
</dbReference>
<organism evidence="3 4">
    <name type="scientific">Mycobacterium adipatum</name>
    <dbReference type="NCBI Taxonomy" id="1682113"/>
    <lineage>
        <taxon>Bacteria</taxon>
        <taxon>Bacillati</taxon>
        <taxon>Actinomycetota</taxon>
        <taxon>Actinomycetes</taxon>
        <taxon>Mycobacteriales</taxon>
        <taxon>Mycobacteriaceae</taxon>
        <taxon>Mycobacterium</taxon>
    </lineage>
</organism>
<dbReference type="Gene3D" id="1.10.260.40">
    <property type="entry name" value="lambda repressor-like DNA-binding domains"/>
    <property type="match status" value="2"/>
</dbReference>
<dbReference type="GO" id="GO:0003677">
    <property type="term" value="F:DNA binding"/>
    <property type="evidence" value="ECO:0007669"/>
    <property type="project" value="UniProtKB-KW"/>
</dbReference>
<dbReference type="SMART" id="SM00530">
    <property type="entry name" value="HTH_XRE"/>
    <property type="match status" value="2"/>
</dbReference>
<evidence type="ECO:0000259" key="2">
    <source>
        <dbReference type="PROSITE" id="PS50943"/>
    </source>
</evidence>
<protein>
    <submittedName>
        <fullName evidence="3">Transcriptional regulator</fullName>
    </submittedName>
</protein>
<evidence type="ECO:0000256" key="1">
    <source>
        <dbReference type="ARBA" id="ARBA00023125"/>
    </source>
</evidence>
<dbReference type="Proteomes" id="UP000077143">
    <property type="component" value="Plasmid pMYC1"/>
</dbReference>
<dbReference type="CDD" id="cd00093">
    <property type="entry name" value="HTH_XRE"/>
    <property type="match status" value="2"/>
</dbReference>
<accession>A0A172UWZ7</accession>
<dbReference type="PROSITE" id="PS50943">
    <property type="entry name" value="HTH_CROC1"/>
    <property type="match status" value="2"/>
</dbReference>
<dbReference type="EMBL" id="CP015597">
    <property type="protein sequence ID" value="ANE83364.1"/>
    <property type="molecule type" value="Genomic_DNA"/>
</dbReference>
<name>A0A172UWZ7_9MYCO</name>
<reference evidence="3 4" key="1">
    <citation type="submission" date="2016-05" db="EMBL/GenBank/DDBJ databases">
        <title>Complete genome sequence of a phthalic acid esters degrading Mycobacterium sp. YC-RL4.</title>
        <authorList>
            <person name="Ren L."/>
            <person name="Fan S."/>
            <person name="Ruth N."/>
            <person name="Jia Y."/>
            <person name="Wang J."/>
            <person name="Qiao C."/>
        </authorList>
    </citation>
    <scope>NUCLEOTIDE SEQUENCE [LARGE SCALE GENOMIC DNA]</scope>
    <source>
        <strain evidence="3 4">YC-RL4</strain>
        <plasmid evidence="4">pmyc1</plasmid>
    </source>
</reference>
<gene>
    <name evidence="3" type="ORF">A7U43_27960</name>
</gene>
<dbReference type="PANTHER" id="PTHR46558">
    <property type="entry name" value="TRACRIPTIONAL REGULATORY PROTEIN-RELATED-RELATED"/>
    <property type="match status" value="1"/>
</dbReference>
<keyword evidence="1" id="KW-0238">DNA-binding</keyword>
<proteinExistence type="predicted"/>
<dbReference type="OrthoDB" id="4724865at2"/>
<dbReference type="InterPro" id="IPR010982">
    <property type="entry name" value="Lambda_DNA-bd_dom_sf"/>
</dbReference>
<geneLocation type="plasmid" evidence="4">
    <name>pmyc1</name>
</geneLocation>
<dbReference type="Pfam" id="PF01381">
    <property type="entry name" value="HTH_3"/>
    <property type="match status" value="2"/>
</dbReference>
<dbReference type="SUPFAM" id="SSF47413">
    <property type="entry name" value="lambda repressor-like DNA-binding domains"/>
    <property type="match status" value="2"/>
</dbReference>
<sequence>MTRRVLRGFNAQAFSQARQHKGLSVSDLSRMAGVSDAAIWKWEAGTATPLIDLLARVMRILDAPIEQVITIPADERYPGDWRAIRGISQPELAATAKIPTTTLKGIERGDRNLSDANADKLADLLGISVEEYRAAYQRARERPAGTSV</sequence>
<keyword evidence="4" id="KW-1185">Reference proteome</keyword>
<keyword evidence="3" id="KW-0614">Plasmid</keyword>
<evidence type="ECO:0000313" key="4">
    <source>
        <dbReference type="Proteomes" id="UP000077143"/>
    </source>
</evidence>